<feature type="binding site" evidence="5">
    <location>
        <begin position="151"/>
        <end position="154"/>
    </location>
    <ligand>
        <name>FAD</name>
        <dbReference type="ChEBI" id="CHEBI:57692"/>
    </ligand>
</feature>
<dbReference type="InterPro" id="IPR036188">
    <property type="entry name" value="FAD/NAD-bd_sf"/>
</dbReference>
<comment type="similarity">
    <text evidence="2">Belongs to the GMC oxidoreductase family.</text>
</comment>
<evidence type="ECO:0000256" key="1">
    <source>
        <dbReference type="ARBA" id="ARBA00001974"/>
    </source>
</evidence>
<evidence type="ECO:0000259" key="6">
    <source>
        <dbReference type="Pfam" id="PF00732"/>
    </source>
</evidence>
<dbReference type="InterPro" id="IPR007867">
    <property type="entry name" value="GMC_OxRtase_C"/>
</dbReference>
<dbReference type="EMBL" id="CAJVPP010000463">
    <property type="protein sequence ID" value="CAG8485183.1"/>
    <property type="molecule type" value="Genomic_DNA"/>
</dbReference>
<accession>A0A9N8ZAW5</accession>
<dbReference type="Gene3D" id="3.50.50.60">
    <property type="entry name" value="FAD/NAD(P)-binding domain"/>
    <property type="match status" value="2"/>
</dbReference>
<feature type="domain" description="Glucose-methanol-choline oxidoreductase C-terminal" evidence="7">
    <location>
        <begin position="482"/>
        <end position="626"/>
    </location>
</feature>
<dbReference type="Gene3D" id="3.30.560.10">
    <property type="entry name" value="Glucose Oxidase, domain 3"/>
    <property type="match status" value="2"/>
</dbReference>
<feature type="domain" description="Glucose-methanol-choline oxidoreductase N-terminal" evidence="6">
    <location>
        <begin position="315"/>
        <end position="392"/>
    </location>
</feature>
<gene>
    <name evidence="8" type="ORF">FMOSSE_LOCUS3233</name>
</gene>
<dbReference type="Proteomes" id="UP000789375">
    <property type="component" value="Unassembled WGS sequence"/>
</dbReference>
<evidence type="ECO:0000313" key="8">
    <source>
        <dbReference type="EMBL" id="CAG8485183.1"/>
    </source>
</evidence>
<evidence type="ECO:0000313" key="9">
    <source>
        <dbReference type="Proteomes" id="UP000789375"/>
    </source>
</evidence>
<keyword evidence="9" id="KW-1185">Reference proteome</keyword>
<dbReference type="PIRSF" id="PIRSF000137">
    <property type="entry name" value="Alcohol_oxidase"/>
    <property type="match status" value="1"/>
</dbReference>
<reference evidence="8" key="1">
    <citation type="submission" date="2021-06" db="EMBL/GenBank/DDBJ databases">
        <authorList>
            <person name="Kallberg Y."/>
            <person name="Tangrot J."/>
            <person name="Rosling A."/>
        </authorList>
    </citation>
    <scope>NUCLEOTIDE SEQUENCE</scope>
    <source>
        <strain evidence="8">87-6 pot B 2015</strain>
    </source>
</reference>
<dbReference type="GO" id="GO:0050660">
    <property type="term" value="F:flavin adenine dinucleotide binding"/>
    <property type="evidence" value="ECO:0007669"/>
    <property type="project" value="InterPro"/>
</dbReference>
<keyword evidence="3" id="KW-0285">Flavoprotein</keyword>
<dbReference type="Pfam" id="PF00732">
    <property type="entry name" value="GMC_oxred_N"/>
    <property type="match status" value="2"/>
</dbReference>
<dbReference type="InterPro" id="IPR012132">
    <property type="entry name" value="GMC_OxRdtase"/>
</dbReference>
<comment type="cofactor">
    <cofactor evidence="1 5">
        <name>FAD</name>
        <dbReference type="ChEBI" id="CHEBI:57692"/>
    </cofactor>
</comment>
<keyword evidence="4 5" id="KW-0274">FAD</keyword>
<dbReference type="SUPFAM" id="SSF51905">
    <property type="entry name" value="FAD/NAD(P)-binding domain"/>
    <property type="match status" value="1"/>
</dbReference>
<dbReference type="PANTHER" id="PTHR11552">
    <property type="entry name" value="GLUCOSE-METHANOL-CHOLINE GMC OXIDOREDUCTASE"/>
    <property type="match status" value="1"/>
</dbReference>
<dbReference type="AlphaFoldDB" id="A0A9N8ZAW5"/>
<comment type="caution">
    <text evidence="8">The sequence shown here is derived from an EMBL/GenBank/DDBJ whole genome shotgun (WGS) entry which is preliminary data.</text>
</comment>
<dbReference type="SUPFAM" id="SSF54373">
    <property type="entry name" value="FAD-linked reductases, C-terminal domain"/>
    <property type="match status" value="1"/>
</dbReference>
<name>A0A9N8ZAW5_FUNMO</name>
<dbReference type="InterPro" id="IPR000172">
    <property type="entry name" value="GMC_OxRdtase_N"/>
</dbReference>
<evidence type="ECO:0000256" key="5">
    <source>
        <dbReference type="PIRSR" id="PIRSR000137-2"/>
    </source>
</evidence>
<dbReference type="GO" id="GO:0016614">
    <property type="term" value="F:oxidoreductase activity, acting on CH-OH group of donors"/>
    <property type="evidence" value="ECO:0007669"/>
    <property type="project" value="InterPro"/>
</dbReference>
<feature type="domain" description="Glucose-methanol-choline oxidoreductase N-terminal" evidence="6">
    <location>
        <begin position="52"/>
        <end position="275"/>
    </location>
</feature>
<sequence length="641" mass="71903">MAELNPSDKNAETINSILEKELKIDAEIRNLWSESIHCRDQRQTFKKTNEIYDFIIVGAGTAGCVLARELIYNVPNVTILVLEAGPPDAQVNDKIRLPCTFPSIYRGSETDWGYYTEEQRMPSTIEPTKEVINKEMPYPRGKIIGGCSAVNNMVYMRGQKSDYDSWAAQGPEYSIWDYDQCLEAFKAVENNARVNPDEEFKKYHGFNGLLHVQDSPNDTYEMTKDIIKAANNLGIPCNNDFNGVRQNGVGKHQHTMKDGKRISLADGYLTDALKKVEKYPLLKPLSPPYGGFSNGVAKVVAVNVKTLSHMLSIIWDEEKEDENIAIGVKYFCNGGIQNAFIAPKGEVIICGGTVNSAQVLMLSGIGPKNNLKACNIKVRKELPVGRNLLDHPICYMTGNVSIPIGTDVSRIHSWCSGIKLGINYKGNVEGKIPSKEDFLDENPDFQTYVSAIVFDKIIEDYIQSNISQYLEVFTLATVLNCPKSVGHLELSSSNPFIQPKLFLNFYEKPEDMYRMISSLKLLRELLKQPPLSTVWGVKELGFNDEFGKWCSVGEEMSDEDWERYIREKSSSSFHMCGTVKMAPESQGGCVNHRLQVYGTKNLRVVDASIFPMIPNGNTNAPVAMVAWRASKLIEEDYRAKI</sequence>
<proteinExistence type="inferred from homology"/>
<dbReference type="Pfam" id="PF05199">
    <property type="entry name" value="GMC_oxred_C"/>
    <property type="match status" value="1"/>
</dbReference>
<protein>
    <submittedName>
        <fullName evidence="8">15133_t:CDS:1</fullName>
    </submittedName>
</protein>
<organism evidence="8 9">
    <name type="scientific">Funneliformis mosseae</name>
    <name type="common">Endomycorrhizal fungus</name>
    <name type="synonym">Glomus mosseae</name>
    <dbReference type="NCBI Taxonomy" id="27381"/>
    <lineage>
        <taxon>Eukaryota</taxon>
        <taxon>Fungi</taxon>
        <taxon>Fungi incertae sedis</taxon>
        <taxon>Mucoromycota</taxon>
        <taxon>Glomeromycotina</taxon>
        <taxon>Glomeromycetes</taxon>
        <taxon>Glomerales</taxon>
        <taxon>Glomeraceae</taxon>
        <taxon>Funneliformis</taxon>
    </lineage>
</organism>
<evidence type="ECO:0000256" key="2">
    <source>
        <dbReference type="ARBA" id="ARBA00010790"/>
    </source>
</evidence>
<dbReference type="PANTHER" id="PTHR11552:SF147">
    <property type="entry name" value="CHOLINE DEHYDROGENASE, MITOCHONDRIAL"/>
    <property type="match status" value="1"/>
</dbReference>
<evidence type="ECO:0000256" key="4">
    <source>
        <dbReference type="ARBA" id="ARBA00022827"/>
    </source>
</evidence>
<evidence type="ECO:0000256" key="3">
    <source>
        <dbReference type="ARBA" id="ARBA00022630"/>
    </source>
</evidence>
<evidence type="ECO:0000259" key="7">
    <source>
        <dbReference type="Pfam" id="PF05199"/>
    </source>
</evidence>